<evidence type="ECO:0000313" key="1">
    <source>
        <dbReference type="EMBL" id="TQS82048.1"/>
    </source>
</evidence>
<evidence type="ECO:0008006" key="3">
    <source>
        <dbReference type="Google" id="ProtNLM"/>
    </source>
</evidence>
<comment type="caution">
    <text evidence="1">The sequence shown here is derived from an EMBL/GenBank/DDBJ whole genome shotgun (WGS) entry which is preliminary data.</text>
</comment>
<proteinExistence type="predicted"/>
<gene>
    <name evidence="1" type="ORF">A3207_08020</name>
</gene>
<evidence type="ECO:0000313" key="2">
    <source>
        <dbReference type="Proteomes" id="UP000752814"/>
    </source>
</evidence>
<dbReference type="RefSeq" id="WP_400195509.1">
    <property type="nucleotide sequence ID" value="NZ_CAYAYE010000033.1"/>
</dbReference>
<dbReference type="Proteomes" id="UP000752814">
    <property type="component" value="Unassembled WGS sequence"/>
</dbReference>
<sequence>MSDKTETRMIMISPTSDITPDQLVRFVHGLGLGLGVKETCYGINIQGPVEDVRKAFKDIRNLDPNRIFSKVRAFPIGDERRCRAHHGSRPGYPQLEKEWSDLPKMDRALTAMEAGEPVPDKKKPQPISIERFKEIIDEVSQ</sequence>
<dbReference type="AlphaFoldDB" id="A0A8J8PCN5"/>
<accession>A0A8J8PCN5</accession>
<name>A0A8J8PCN5_9ARCH</name>
<dbReference type="InterPro" id="IPR012025">
    <property type="entry name" value="Methan_mark_6"/>
</dbReference>
<dbReference type="PIRSF" id="PIRSF005642">
    <property type="entry name" value="UCP005642"/>
    <property type="match status" value="1"/>
</dbReference>
<dbReference type="EMBL" id="LVVT01000018">
    <property type="protein sequence ID" value="TQS82048.1"/>
    <property type="molecule type" value="Genomic_DNA"/>
</dbReference>
<dbReference type="NCBIfam" id="TIGR03272">
    <property type="entry name" value="methan_mark_6"/>
    <property type="match status" value="1"/>
</dbReference>
<protein>
    <recommendedName>
        <fullName evidence="3">Methanogenesis marker protein 6</fullName>
    </recommendedName>
</protein>
<reference evidence="1" key="1">
    <citation type="submission" date="2016-03" db="EMBL/GenBank/DDBJ databases">
        <authorList>
            <person name="Borrel G."/>
            <person name="Mccann A."/>
            <person name="O'Toole P.W."/>
        </authorList>
    </citation>
    <scope>NUCLEOTIDE SEQUENCE</scope>
    <source>
        <strain evidence="1">183</strain>
    </source>
</reference>
<organism evidence="1 2">
    <name type="scientific">Candidatus Methanomassiliicoccus intestinalis</name>
    <dbReference type="NCBI Taxonomy" id="1406512"/>
    <lineage>
        <taxon>Archaea</taxon>
        <taxon>Methanobacteriati</taxon>
        <taxon>Thermoplasmatota</taxon>
        <taxon>Thermoplasmata</taxon>
        <taxon>Methanomassiliicoccales</taxon>
        <taxon>Methanomassiliicoccaceae</taxon>
        <taxon>Methanomassiliicoccus</taxon>
    </lineage>
</organism>
<dbReference type="Pfam" id="PF09875">
    <property type="entry name" value="DUF2102"/>
    <property type="match status" value="1"/>
</dbReference>